<evidence type="ECO:0000256" key="1">
    <source>
        <dbReference type="SAM" id="Phobius"/>
    </source>
</evidence>
<name>A0A0F7EFU7_BRELA</name>
<evidence type="ECO:0000313" key="2">
    <source>
        <dbReference type="EMBL" id="AKF92834.1"/>
    </source>
</evidence>
<dbReference type="AlphaFoldDB" id="A0A0F7EFU7"/>
<organism evidence="2">
    <name type="scientific">Brevibacillus laterosporus</name>
    <name type="common">Bacillus laterosporus</name>
    <dbReference type="NCBI Taxonomy" id="1465"/>
    <lineage>
        <taxon>Bacteria</taxon>
        <taxon>Bacillati</taxon>
        <taxon>Bacillota</taxon>
        <taxon>Bacilli</taxon>
        <taxon>Bacillales</taxon>
        <taxon>Paenibacillaceae</taxon>
        <taxon>Brevibacillus</taxon>
    </lineage>
</organism>
<proteinExistence type="predicted"/>
<sequence length="44" mass="4901">MGQGNEVSLLTEDLGMSLLVLLMVVFTFFGTVLWAKLASKKRKK</sequence>
<keyword evidence="1" id="KW-0472">Membrane</keyword>
<protein>
    <submittedName>
        <fullName evidence="2">Membrane protein</fullName>
    </submittedName>
</protein>
<dbReference type="EMBL" id="CP011074">
    <property type="protein sequence ID" value="AKF92834.1"/>
    <property type="molecule type" value="Genomic_DNA"/>
</dbReference>
<keyword evidence="1" id="KW-0812">Transmembrane</keyword>
<feature type="transmembrane region" description="Helical" evidence="1">
    <location>
        <begin position="14"/>
        <end position="35"/>
    </location>
</feature>
<keyword evidence="1" id="KW-1133">Transmembrane helix</keyword>
<reference evidence="2" key="1">
    <citation type="submission" date="2015-03" db="EMBL/GenBank/DDBJ databases">
        <title>MIGS Cultured Bacterial/Archaeal sample from Brevibacillus laterosporus.</title>
        <authorList>
            <person name="Zeng D."/>
            <person name="Zhu L."/>
            <person name="Dong G."/>
            <person name="Ye W."/>
            <person name="Ren D."/>
            <person name="Wu L."/>
            <person name="Xu J."/>
            <person name="Li G."/>
            <person name="Guo L."/>
        </authorList>
    </citation>
    <scope>NUCLEOTIDE SEQUENCE</scope>
    <source>
        <strain evidence="2">B9</strain>
    </source>
</reference>
<accession>A0A0F7EFU7</accession>
<gene>
    <name evidence="2" type="ORF">EX87_03535</name>
</gene>